<evidence type="ECO:0008006" key="3">
    <source>
        <dbReference type="Google" id="ProtNLM"/>
    </source>
</evidence>
<keyword evidence="2" id="KW-1185">Reference proteome</keyword>
<sequence length="233" mass="26322">MSCPKFFVVARVVGRDGALPLWKDRLVALCGVSATEPLGDSYYWGQDLDGEPDTLWGLEGYTHPVGFFLGHVSTDTFKEEMAKVDADELLRHQQGLASPDYDLHHYDWAGGWLKRDDDPDRDSTTSHVAVCHFWVKDSSQREQLLQELTKFAADQKVPNGRVRPLQSCGLLKECRDAKMLTMWLRSRTVREFEDLRSSDSFESLLATIGSIVAKVEVHKSLSFNGHLDIKPNP</sequence>
<evidence type="ECO:0000313" key="2">
    <source>
        <dbReference type="Proteomes" id="UP000215289"/>
    </source>
</evidence>
<name>A0A229X1L7_9EURO</name>
<dbReference type="Proteomes" id="UP000215289">
    <property type="component" value="Unassembled WGS sequence"/>
</dbReference>
<dbReference type="OrthoDB" id="3508947at2759"/>
<gene>
    <name evidence="1" type="ORF">CFD26_104694</name>
</gene>
<proteinExistence type="predicted"/>
<organism evidence="1 2">
    <name type="scientific">Aspergillus turcosus</name>
    <dbReference type="NCBI Taxonomy" id="1245748"/>
    <lineage>
        <taxon>Eukaryota</taxon>
        <taxon>Fungi</taxon>
        <taxon>Dikarya</taxon>
        <taxon>Ascomycota</taxon>
        <taxon>Pezizomycotina</taxon>
        <taxon>Eurotiomycetes</taxon>
        <taxon>Eurotiomycetidae</taxon>
        <taxon>Eurotiales</taxon>
        <taxon>Aspergillaceae</taxon>
        <taxon>Aspergillus</taxon>
        <taxon>Aspergillus subgen. Fumigati</taxon>
    </lineage>
</organism>
<dbReference type="AlphaFoldDB" id="A0A229X1L7"/>
<reference evidence="1 2" key="1">
    <citation type="submission" date="2018-08" db="EMBL/GenBank/DDBJ databases">
        <title>Draft genome sequences of two Aspergillus turcosus clinical strains isolated from bronchoalveolar lavage fluid: one azole-susceptible and the other azole-resistant.</title>
        <authorList>
            <person name="Parent-Michaud M."/>
            <person name="Dufresne P.J."/>
            <person name="Fournier E."/>
            <person name="Martineau C."/>
            <person name="Moreira S."/>
            <person name="Perkins V."/>
            <person name="De Repentigny L."/>
            <person name="Dufresne S.F."/>
        </authorList>
    </citation>
    <scope>NUCLEOTIDE SEQUENCE [LARGE SCALE GENOMIC DNA]</scope>
    <source>
        <strain evidence="1">HMR AF 1038</strain>
    </source>
</reference>
<evidence type="ECO:0000313" key="1">
    <source>
        <dbReference type="EMBL" id="RLL94979.1"/>
    </source>
</evidence>
<comment type="caution">
    <text evidence="1">The sequence shown here is derived from an EMBL/GenBank/DDBJ whole genome shotgun (WGS) entry which is preliminary data.</text>
</comment>
<protein>
    <recommendedName>
        <fullName evidence="3">ABM domain-containing protein</fullName>
    </recommendedName>
</protein>
<accession>A0A229X1L7</accession>
<dbReference type="EMBL" id="NIDN02000175">
    <property type="protein sequence ID" value="RLL94979.1"/>
    <property type="molecule type" value="Genomic_DNA"/>
</dbReference>